<gene>
    <name evidence="1" type="ORF">KIK155_LOCUS1526</name>
</gene>
<dbReference type="AlphaFoldDB" id="A0A817URW7"/>
<reference evidence="1" key="1">
    <citation type="submission" date="2021-02" db="EMBL/GenBank/DDBJ databases">
        <authorList>
            <person name="Nowell W R."/>
        </authorList>
    </citation>
    <scope>NUCLEOTIDE SEQUENCE</scope>
</reference>
<name>A0A817URW7_9BILA</name>
<comment type="caution">
    <text evidence="1">The sequence shown here is derived from an EMBL/GenBank/DDBJ whole genome shotgun (WGS) entry which is preliminary data.</text>
</comment>
<dbReference type="Proteomes" id="UP000663865">
    <property type="component" value="Unassembled WGS sequence"/>
</dbReference>
<evidence type="ECO:0000313" key="1">
    <source>
        <dbReference type="EMBL" id="CAF3330275.1"/>
    </source>
</evidence>
<proteinExistence type="predicted"/>
<evidence type="ECO:0008006" key="3">
    <source>
        <dbReference type="Google" id="ProtNLM"/>
    </source>
</evidence>
<evidence type="ECO:0000313" key="2">
    <source>
        <dbReference type="Proteomes" id="UP000663865"/>
    </source>
</evidence>
<dbReference type="EMBL" id="CAJNYV010000038">
    <property type="protein sequence ID" value="CAF3330275.1"/>
    <property type="molecule type" value="Genomic_DNA"/>
</dbReference>
<organism evidence="1 2">
    <name type="scientific">Rotaria socialis</name>
    <dbReference type="NCBI Taxonomy" id="392032"/>
    <lineage>
        <taxon>Eukaryota</taxon>
        <taxon>Metazoa</taxon>
        <taxon>Spiralia</taxon>
        <taxon>Gnathifera</taxon>
        <taxon>Rotifera</taxon>
        <taxon>Eurotatoria</taxon>
        <taxon>Bdelloidea</taxon>
        <taxon>Philodinida</taxon>
        <taxon>Philodinidae</taxon>
        <taxon>Rotaria</taxon>
    </lineage>
</organism>
<protein>
    <recommendedName>
        <fullName evidence="3">F-box domain-containing protein</fullName>
    </recommendedName>
</protein>
<sequence>MDASFSPIEAIIRKLSREQFEGDRTGSIELRVYHVLRLQMDERTNFEDLSNDVFFEIFDYLDGLEIFTAFTSLNQRISSSLQSIPLRIIVLEDCCLRQIEFPSSHLTLHSHQVMSLEIPDTIRDHSSIIINPSTKLKNVIEQIQYMSRLVAFGIYQPSYKCLNKKNTLNLTRSILMHRSSSLRSILLQFPYDYSHLSNYTPITSNLTSLNLLISGSPRKVSVYSILPILRFCSTVRDLCIKVEHNDAVADRKVKFKIKCFIFCFRAYVQIPSMNYNDLPILPKLMSFDLTISAVCDSRAISW</sequence>
<accession>A0A817URW7</accession>